<dbReference type="SUPFAM" id="SSF51430">
    <property type="entry name" value="NAD(P)-linked oxidoreductase"/>
    <property type="match status" value="1"/>
</dbReference>
<dbReference type="Gene3D" id="3.20.20.100">
    <property type="entry name" value="NADP-dependent oxidoreductase domain"/>
    <property type="match status" value="1"/>
</dbReference>
<sequence>MMNKIKLNDGNLIPSIGFGTYKATKAEGILAVKNALSKGYRLLDTAAIYQNEEEVGQGIKESGVPREDIFVTTKVWRENMGYEETKKALDISLEKLGLDYIDLYLIHWPANYKNFGDNWKKVNADTWRAMEELQAAGKIKSIGVSNFWEEHLEALLETAKVIPAINQLEFHPGYWQPELKAYCEKKNIVIEAWSPLARGKVFDNEVLISIAKKHNKSISQVCLRWCLQHNTIAIPKSNTLERIIDNMNIFDFELSDQDMDQINNLPKMGFSGEVPNEWPDYVV</sequence>
<feature type="binding site" evidence="5">
    <location>
        <position position="107"/>
    </location>
    <ligand>
        <name>substrate</name>
    </ligand>
</feature>
<keyword evidence="3" id="KW-0560">Oxidoreductase</keyword>
<feature type="active site" description="Proton donor" evidence="4">
    <location>
        <position position="49"/>
    </location>
</feature>
<feature type="site" description="Lowers pKa of active site Tyr" evidence="6">
    <location>
        <position position="74"/>
    </location>
</feature>
<dbReference type="PIRSF" id="PIRSF000097">
    <property type="entry name" value="AKR"/>
    <property type="match status" value="1"/>
</dbReference>
<evidence type="ECO:0000256" key="6">
    <source>
        <dbReference type="PIRSR" id="PIRSR000097-3"/>
    </source>
</evidence>
<dbReference type="PROSITE" id="PS00798">
    <property type="entry name" value="ALDOKETO_REDUCTASE_1"/>
    <property type="match status" value="1"/>
</dbReference>
<evidence type="ECO:0000313" key="9">
    <source>
        <dbReference type="Proteomes" id="UP000183496"/>
    </source>
</evidence>
<feature type="domain" description="NADP-dependent oxidoreductase" evidence="7">
    <location>
        <begin position="16"/>
        <end position="264"/>
    </location>
</feature>
<evidence type="ECO:0000256" key="3">
    <source>
        <dbReference type="ARBA" id="ARBA00023002"/>
    </source>
</evidence>
<name>A0AAJ5BF73_MYRPR</name>
<proteinExistence type="inferred from homology"/>
<dbReference type="InterPro" id="IPR018170">
    <property type="entry name" value="Aldo/ket_reductase_CS"/>
</dbReference>
<evidence type="ECO:0000256" key="1">
    <source>
        <dbReference type="ARBA" id="ARBA00007905"/>
    </source>
</evidence>
<dbReference type="InterPro" id="IPR023210">
    <property type="entry name" value="NADP_OxRdtase_dom"/>
</dbReference>
<evidence type="ECO:0000259" key="7">
    <source>
        <dbReference type="Pfam" id="PF00248"/>
    </source>
</evidence>
<evidence type="ECO:0000256" key="4">
    <source>
        <dbReference type="PIRSR" id="PIRSR000097-1"/>
    </source>
</evidence>
<keyword evidence="2" id="KW-0521">NADP</keyword>
<dbReference type="KEGG" id="mpw:MPR_1868"/>
<gene>
    <name evidence="8" type="ORF">SAMN04488089_11666</name>
</gene>
<dbReference type="InterPro" id="IPR020471">
    <property type="entry name" value="AKR"/>
</dbReference>
<accession>A0AAJ5BF73</accession>
<dbReference type="PROSITE" id="PS00062">
    <property type="entry name" value="ALDOKETO_REDUCTASE_2"/>
    <property type="match status" value="1"/>
</dbReference>
<evidence type="ECO:0000313" key="8">
    <source>
        <dbReference type="EMBL" id="SER46018.1"/>
    </source>
</evidence>
<comment type="caution">
    <text evidence="8">The sequence shown here is derived from an EMBL/GenBank/DDBJ whole genome shotgun (WGS) entry which is preliminary data.</text>
</comment>
<keyword evidence="9" id="KW-1185">Reference proteome</keyword>
<dbReference type="GO" id="GO:0016616">
    <property type="term" value="F:oxidoreductase activity, acting on the CH-OH group of donors, NAD or NADP as acceptor"/>
    <property type="evidence" value="ECO:0007669"/>
    <property type="project" value="UniProtKB-ARBA"/>
</dbReference>
<dbReference type="EMBL" id="FOFY01000016">
    <property type="protein sequence ID" value="SER46018.1"/>
    <property type="molecule type" value="Genomic_DNA"/>
</dbReference>
<reference evidence="8 9" key="1">
    <citation type="submission" date="2016-10" db="EMBL/GenBank/DDBJ databases">
        <authorList>
            <person name="Varghese N."/>
            <person name="Submissions S."/>
        </authorList>
    </citation>
    <scope>NUCLEOTIDE SEQUENCE [LARGE SCALE GENOMIC DNA]</scope>
    <source>
        <strain evidence="9">DSM 19823 / KCTC 23066 / CCTCC M 208030 / D25</strain>
    </source>
</reference>
<dbReference type="CDD" id="cd19071">
    <property type="entry name" value="AKR_AKR1-5-like"/>
    <property type="match status" value="1"/>
</dbReference>
<dbReference type="InterPro" id="IPR036812">
    <property type="entry name" value="NAD(P)_OxRdtase_dom_sf"/>
</dbReference>
<dbReference type="PANTHER" id="PTHR43827">
    <property type="entry name" value="2,5-DIKETO-D-GLUCONIC ACID REDUCTASE"/>
    <property type="match status" value="1"/>
</dbReference>
<dbReference type="PRINTS" id="PR00069">
    <property type="entry name" value="ALDKETRDTASE"/>
</dbReference>
<dbReference type="PANTHER" id="PTHR43827:SF3">
    <property type="entry name" value="NADP-DEPENDENT OXIDOREDUCTASE DOMAIN-CONTAINING PROTEIN"/>
    <property type="match status" value="1"/>
</dbReference>
<dbReference type="Pfam" id="PF00248">
    <property type="entry name" value="Aldo_ket_red"/>
    <property type="match status" value="1"/>
</dbReference>
<dbReference type="AlphaFoldDB" id="A0AAJ5BF73"/>
<comment type="similarity">
    <text evidence="1">Belongs to the aldo/keto reductase family.</text>
</comment>
<evidence type="ECO:0000256" key="2">
    <source>
        <dbReference type="ARBA" id="ARBA00022857"/>
    </source>
</evidence>
<organism evidence="8 9">
    <name type="scientific">Myroides profundi</name>
    <dbReference type="NCBI Taxonomy" id="480520"/>
    <lineage>
        <taxon>Bacteria</taxon>
        <taxon>Pseudomonadati</taxon>
        <taxon>Bacteroidota</taxon>
        <taxon>Flavobacteriia</taxon>
        <taxon>Flavobacteriales</taxon>
        <taxon>Flavobacteriaceae</taxon>
        <taxon>Myroides</taxon>
    </lineage>
</organism>
<evidence type="ECO:0000256" key="5">
    <source>
        <dbReference type="PIRSR" id="PIRSR000097-2"/>
    </source>
</evidence>
<protein>
    <submittedName>
        <fullName evidence="8">Aldo/keto reductase</fullName>
    </submittedName>
</protein>
<dbReference type="FunFam" id="3.20.20.100:FF:000015">
    <property type="entry name" value="Oxidoreductase, aldo/keto reductase family"/>
    <property type="match status" value="1"/>
</dbReference>
<dbReference type="Proteomes" id="UP000183496">
    <property type="component" value="Unassembled WGS sequence"/>
</dbReference>